<protein>
    <submittedName>
        <fullName evidence="1">Uncharacterized protein</fullName>
    </submittedName>
</protein>
<evidence type="ECO:0000313" key="1">
    <source>
        <dbReference type="EMBL" id="QHT95150.1"/>
    </source>
</evidence>
<proteinExistence type="predicted"/>
<reference evidence="1" key="1">
    <citation type="journal article" date="2020" name="Nature">
        <title>Giant virus diversity and host interactions through global metagenomics.</title>
        <authorList>
            <person name="Schulz F."/>
            <person name="Roux S."/>
            <person name="Paez-Espino D."/>
            <person name="Jungbluth S."/>
            <person name="Walsh D.A."/>
            <person name="Denef V.J."/>
            <person name="McMahon K.D."/>
            <person name="Konstantinidis K.T."/>
            <person name="Eloe-Fadrosh E.A."/>
            <person name="Kyrpides N.C."/>
            <person name="Woyke T."/>
        </authorList>
    </citation>
    <scope>NUCLEOTIDE SEQUENCE</scope>
    <source>
        <strain evidence="1">GVMAG-M-3300024261-37</strain>
    </source>
</reference>
<dbReference type="AlphaFoldDB" id="A0A6C0IRF3"/>
<dbReference type="EMBL" id="MN740235">
    <property type="protein sequence ID" value="QHT95150.1"/>
    <property type="molecule type" value="Genomic_DNA"/>
</dbReference>
<sequence>MSRKRALSETGLALFSQSYVDEKCITKPSIGCLRSIFHKLFTTDYDIRLDDTSNNMKTSSSKVLSLLYSLKKIPEIHNNAISNLVALILSNGEKILSKQQVKYNIGFYLNLAKKAISANDHQTAILVKAAISNFNITRLKIKYNKKMKETIKLLDLKYGDFKSMHSKHIQDMIENKNNKNYFPSTMVLHMHLKKNRTYEKAYRRFGCKDLDKLNALNYELHEVQSIKYQDHKQTDYKLCPIYENDPLELEIASKIKDQTVKSKNMNTNEFLHTLSINVNK</sequence>
<accession>A0A6C0IRF3</accession>
<name>A0A6C0IRF3_9ZZZZ</name>
<organism evidence="1">
    <name type="scientific">viral metagenome</name>
    <dbReference type="NCBI Taxonomy" id="1070528"/>
    <lineage>
        <taxon>unclassified sequences</taxon>
        <taxon>metagenomes</taxon>
        <taxon>organismal metagenomes</taxon>
    </lineage>
</organism>